<feature type="repeat" description="ANK" evidence="7">
    <location>
        <begin position="150"/>
        <end position="182"/>
    </location>
</feature>
<keyword evidence="6 8" id="KW-0472">Membrane</keyword>
<dbReference type="InterPro" id="IPR036770">
    <property type="entry name" value="Ankyrin_rpt-contain_sf"/>
</dbReference>
<protein>
    <recommendedName>
        <fullName evidence="9">PGG domain-containing protein</fullName>
    </recommendedName>
</protein>
<dbReference type="Pfam" id="PF12796">
    <property type="entry name" value="Ank_2"/>
    <property type="match status" value="3"/>
</dbReference>
<proteinExistence type="predicted"/>
<dbReference type="Pfam" id="PF13962">
    <property type="entry name" value="PGG"/>
    <property type="match status" value="1"/>
</dbReference>
<evidence type="ECO:0000256" key="1">
    <source>
        <dbReference type="ARBA" id="ARBA00004141"/>
    </source>
</evidence>
<evidence type="ECO:0000313" key="11">
    <source>
        <dbReference type="Proteomes" id="UP001174677"/>
    </source>
</evidence>
<comment type="subcellular location">
    <subcellularLocation>
        <location evidence="1">Membrane</location>
        <topology evidence="1">Multi-pass membrane protein</topology>
    </subcellularLocation>
</comment>
<feature type="transmembrane region" description="Helical" evidence="8">
    <location>
        <begin position="566"/>
        <end position="586"/>
    </location>
</feature>
<keyword evidence="3" id="KW-0677">Repeat</keyword>
<reference evidence="10" key="1">
    <citation type="journal article" date="2023" name="Plant Biotechnol. J.">
        <title>Chromosome-level wild Hevea brasiliensis genome provides new tools for genomic-assisted breeding and valuable loci to elevate rubber yield.</title>
        <authorList>
            <person name="Cheng H."/>
            <person name="Song X."/>
            <person name="Hu Y."/>
            <person name="Wu T."/>
            <person name="Yang Q."/>
            <person name="An Z."/>
            <person name="Feng S."/>
            <person name="Deng Z."/>
            <person name="Wu W."/>
            <person name="Zeng X."/>
            <person name="Tu M."/>
            <person name="Wang X."/>
            <person name="Huang H."/>
        </authorList>
    </citation>
    <scope>NUCLEOTIDE SEQUENCE</scope>
    <source>
        <strain evidence="10">MT/VB/25A 57/8</strain>
    </source>
</reference>
<feature type="domain" description="PGG" evidence="9">
    <location>
        <begin position="448"/>
        <end position="559"/>
    </location>
</feature>
<evidence type="ECO:0000256" key="6">
    <source>
        <dbReference type="ARBA" id="ARBA00023136"/>
    </source>
</evidence>
<gene>
    <name evidence="10" type="ORF">P3X46_024796</name>
</gene>
<sequence>MEDSQALHETQLVSETNYQPKQKDIITFMDAEWYNAAAEGQIDKFKDYTEPLDLLRTPNKNTVLHVYITAVKKETEESIEFVKLVISKCPSLLSEPNIKGETPLHIAARFGHKNIVEFLIHSIKKAQYEDLERGAEASTSAKMLKKTSTDEDTALHEAVRNNHPQVVEILIRENPEFANIANAARESPLYLAAVRENNIIASKILEICPSPAYSGPNGKTALHEAVTSKDEDLIGKILEKNSSLTKEQDKEGWTPLHYASYFNLLQIVQVLLLKDGKSAAYIGDKSGKTPLHVAIFHGKSHLKVVEKIMSDCPDCCDLVDNRGRNVLHFAVESRSFEGVKTITEKPFLANLINQKDKDGNTPAHLLATNGFSECCLTEHHLVDKKAINNENLTALDVVVKTKDESNMPFLGWTKRKLEKVGYKPGRPSIIQLAERDNMSRLDNELITELEKASQSHQIVATLIATITFAAGFTLPGGYSDHDGPDKGTAILTRRSAFKTFLVTDTLAFALSISVVLIHFLLTLQSSKRKYFNLFVAAAYFTLIAMALMVVAFMTGVYAVMPSSSSGLGATICVIGSCLGLLYFCVLKVTFYD</sequence>
<evidence type="ECO:0000313" key="10">
    <source>
        <dbReference type="EMBL" id="KAJ9159280.1"/>
    </source>
</evidence>
<keyword evidence="11" id="KW-1185">Reference proteome</keyword>
<evidence type="ECO:0000256" key="2">
    <source>
        <dbReference type="ARBA" id="ARBA00022692"/>
    </source>
</evidence>
<evidence type="ECO:0000256" key="8">
    <source>
        <dbReference type="SAM" id="Phobius"/>
    </source>
</evidence>
<comment type="caution">
    <text evidence="10">The sequence shown here is derived from an EMBL/GenBank/DDBJ whole genome shotgun (WGS) entry which is preliminary data.</text>
</comment>
<dbReference type="Pfam" id="PF00023">
    <property type="entry name" value="Ank"/>
    <property type="match status" value="1"/>
</dbReference>
<evidence type="ECO:0000256" key="3">
    <source>
        <dbReference type="ARBA" id="ARBA00022737"/>
    </source>
</evidence>
<feature type="repeat" description="ANK" evidence="7">
    <location>
        <begin position="99"/>
        <end position="120"/>
    </location>
</feature>
<dbReference type="InterPro" id="IPR002110">
    <property type="entry name" value="Ankyrin_rpt"/>
</dbReference>
<evidence type="ECO:0000256" key="7">
    <source>
        <dbReference type="PROSITE-ProRule" id="PRU00023"/>
    </source>
</evidence>
<feature type="transmembrane region" description="Helical" evidence="8">
    <location>
        <begin position="500"/>
        <end position="521"/>
    </location>
</feature>
<name>A0ABQ9L3M8_HEVBR</name>
<dbReference type="EMBL" id="JARPOI010000014">
    <property type="protein sequence ID" value="KAJ9159280.1"/>
    <property type="molecule type" value="Genomic_DNA"/>
</dbReference>
<dbReference type="PANTHER" id="PTHR24186:SF50">
    <property type="entry name" value="ANKYRIN REPEAT-CONTAINING PROTEIN ITN1-LIKE ISOFORM X1"/>
    <property type="match status" value="1"/>
</dbReference>
<evidence type="ECO:0000256" key="5">
    <source>
        <dbReference type="ARBA" id="ARBA00023043"/>
    </source>
</evidence>
<dbReference type="PROSITE" id="PS50088">
    <property type="entry name" value="ANK_REPEAT"/>
    <property type="match status" value="4"/>
</dbReference>
<accession>A0ABQ9L3M8</accession>
<evidence type="ECO:0000259" key="9">
    <source>
        <dbReference type="Pfam" id="PF13962"/>
    </source>
</evidence>
<organism evidence="10 11">
    <name type="scientific">Hevea brasiliensis</name>
    <name type="common">Para rubber tree</name>
    <name type="synonym">Siphonia brasiliensis</name>
    <dbReference type="NCBI Taxonomy" id="3981"/>
    <lineage>
        <taxon>Eukaryota</taxon>
        <taxon>Viridiplantae</taxon>
        <taxon>Streptophyta</taxon>
        <taxon>Embryophyta</taxon>
        <taxon>Tracheophyta</taxon>
        <taxon>Spermatophyta</taxon>
        <taxon>Magnoliopsida</taxon>
        <taxon>eudicotyledons</taxon>
        <taxon>Gunneridae</taxon>
        <taxon>Pentapetalae</taxon>
        <taxon>rosids</taxon>
        <taxon>fabids</taxon>
        <taxon>Malpighiales</taxon>
        <taxon>Euphorbiaceae</taxon>
        <taxon>Crotonoideae</taxon>
        <taxon>Micrandreae</taxon>
        <taxon>Hevea</taxon>
    </lineage>
</organism>
<keyword evidence="2 8" id="KW-0812">Transmembrane</keyword>
<dbReference type="PROSITE" id="PS50297">
    <property type="entry name" value="ANK_REP_REGION"/>
    <property type="match status" value="2"/>
</dbReference>
<evidence type="ECO:0000256" key="4">
    <source>
        <dbReference type="ARBA" id="ARBA00022989"/>
    </source>
</evidence>
<keyword evidence="4 8" id="KW-1133">Transmembrane helix</keyword>
<feature type="repeat" description="ANK" evidence="7">
    <location>
        <begin position="217"/>
        <end position="249"/>
    </location>
</feature>
<dbReference type="InterPro" id="IPR026961">
    <property type="entry name" value="PGG_dom"/>
</dbReference>
<feature type="repeat" description="ANK" evidence="7">
    <location>
        <begin position="251"/>
        <end position="272"/>
    </location>
</feature>
<keyword evidence="5 7" id="KW-0040">ANK repeat</keyword>
<dbReference type="PANTHER" id="PTHR24186">
    <property type="entry name" value="PROTEIN PHOSPHATASE 1 REGULATORY SUBUNIT"/>
    <property type="match status" value="1"/>
</dbReference>
<dbReference type="Proteomes" id="UP001174677">
    <property type="component" value="Chromosome 14"/>
</dbReference>
<feature type="transmembrane region" description="Helical" evidence="8">
    <location>
        <begin position="533"/>
        <end position="560"/>
    </location>
</feature>
<dbReference type="SUPFAM" id="SSF48403">
    <property type="entry name" value="Ankyrin repeat"/>
    <property type="match status" value="1"/>
</dbReference>
<dbReference type="Gene3D" id="1.25.40.20">
    <property type="entry name" value="Ankyrin repeat-containing domain"/>
    <property type="match status" value="2"/>
</dbReference>
<dbReference type="SMART" id="SM00248">
    <property type="entry name" value="ANK"/>
    <property type="match status" value="9"/>
</dbReference>